<dbReference type="Pfam" id="PF00950">
    <property type="entry name" value="ABC-3"/>
    <property type="match status" value="1"/>
</dbReference>
<dbReference type="EMBL" id="RLIH01000012">
    <property type="protein sequence ID" value="RVU54262.1"/>
    <property type="molecule type" value="Genomic_DNA"/>
</dbReference>
<feature type="transmembrane region" description="Helical" evidence="9">
    <location>
        <begin position="14"/>
        <end position="33"/>
    </location>
</feature>
<dbReference type="SUPFAM" id="SSF81345">
    <property type="entry name" value="ABC transporter involved in vitamin B12 uptake, BtuC"/>
    <property type="match status" value="1"/>
</dbReference>
<organism evidence="10 11">
    <name type="scientific">Anaerosphaera multitolerans</name>
    <dbReference type="NCBI Taxonomy" id="2487351"/>
    <lineage>
        <taxon>Bacteria</taxon>
        <taxon>Bacillati</taxon>
        <taxon>Bacillota</taxon>
        <taxon>Tissierellia</taxon>
        <taxon>Tissierellales</taxon>
        <taxon>Peptoniphilaceae</taxon>
        <taxon>Anaerosphaera</taxon>
    </lineage>
</organism>
<proteinExistence type="inferred from homology"/>
<feature type="transmembrane region" description="Helical" evidence="9">
    <location>
        <begin position="235"/>
        <end position="255"/>
    </location>
</feature>
<evidence type="ECO:0000256" key="4">
    <source>
        <dbReference type="ARBA" id="ARBA00022475"/>
    </source>
</evidence>
<comment type="caution">
    <text evidence="10">The sequence shown here is derived from an EMBL/GenBank/DDBJ whole genome shotgun (WGS) entry which is preliminary data.</text>
</comment>
<gene>
    <name evidence="10" type="ORF">EF514_08145</name>
</gene>
<dbReference type="CDD" id="cd06550">
    <property type="entry name" value="TM_ABC_iron-siderophores_like"/>
    <property type="match status" value="1"/>
</dbReference>
<comment type="subcellular location">
    <subcellularLocation>
        <location evidence="1 8">Cell membrane</location>
        <topology evidence="1 8">Multi-pass membrane protein</topology>
    </subcellularLocation>
</comment>
<evidence type="ECO:0000256" key="8">
    <source>
        <dbReference type="RuleBase" id="RU003943"/>
    </source>
</evidence>
<feature type="transmembrane region" description="Helical" evidence="9">
    <location>
        <begin position="179"/>
        <end position="197"/>
    </location>
</feature>
<feature type="transmembrane region" description="Helical" evidence="9">
    <location>
        <begin position="65"/>
        <end position="84"/>
    </location>
</feature>
<dbReference type="InterPro" id="IPR037294">
    <property type="entry name" value="ABC_BtuC-like"/>
</dbReference>
<keyword evidence="11" id="KW-1185">Reference proteome</keyword>
<evidence type="ECO:0000313" key="11">
    <source>
        <dbReference type="Proteomes" id="UP000288812"/>
    </source>
</evidence>
<dbReference type="OrthoDB" id="9788905at2"/>
<evidence type="ECO:0000256" key="2">
    <source>
        <dbReference type="ARBA" id="ARBA00008034"/>
    </source>
</evidence>
<dbReference type="GO" id="GO:0010043">
    <property type="term" value="P:response to zinc ion"/>
    <property type="evidence" value="ECO:0007669"/>
    <property type="project" value="TreeGrafter"/>
</dbReference>
<dbReference type="AlphaFoldDB" id="A0A437S5E5"/>
<accession>A0A437S5E5</accession>
<sequence>MNGIDLIPIEYEPLLILIITSIACGLIGSFLVLRKLSMLADGISHSVLLGIVLAFFITGDGSSPYLLLGASVFGVVTVLSVEGLSSTKLVKGDDAVGIVYPLFFSIAVILITKYARNIPFGTDTVLMGEVILAPLNRINFMGFSISKSLFQMITMLCVNIGFIVIFFKELKITSFDEEFANIAGFSASFIFYALMILTSMTTVTAFNSVGAILVISFLIAPGSSAYLISRSLKEMLLLSCIYAVANSILGFFLAMKLNVSMSGMTAVVAGITFFLTFLFNREGFLTSVLIRKKNKSLLKTELFIMYLGNHMNDKNLKEELGKGTIKNHLMWTQDEINRQEKLLIKKEFLGIRGDKVYYLTEKGIQKYNEIKKNYGV</sequence>
<evidence type="ECO:0000256" key="5">
    <source>
        <dbReference type="ARBA" id="ARBA00022692"/>
    </source>
</evidence>
<keyword evidence="3 8" id="KW-0813">Transport</keyword>
<dbReference type="GO" id="GO:0055085">
    <property type="term" value="P:transmembrane transport"/>
    <property type="evidence" value="ECO:0007669"/>
    <property type="project" value="InterPro"/>
</dbReference>
<feature type="transmembrane region" description="Helical" evidence="9">
    <location>
        <begin position="149"/>
        <end position="167"/>
    </location>
</feature>
<evidence type="ECO:0000256" key="6">
    <source>
        <dbReference type="ARBA" id="ARBA00022989"/>
    </source>
</evidence>
<feature type="transmembrane region" description="Helical" evidence="9">
    <location>
        <begin position="96"/>
        <end position="115"/>
    </location>
</feature>
<protein>
    <submittedName>
        <fullName evidence="10">Metal ABC transporter permease</fullName>
    </submittedName>
</protein>
<keyword evidence="4" id="KW-1003">Cell membrane</keyword>
<feature type="transmembrane region" description="Helical" evidence="9">
    <location>
        <begin position="40"/>
        <end position="59"/>
    </location>
</feature>
<feature type="transmembrane region" description="Helical" evidence="9">
    <location>
        <begin position="209"/>
        <end position="228"/>
    </location>
</feature>
<dbReference type="Gene3D" id="1.10.3470.10">
    <property type="entry name" value="ABC transporter involved in vitamin B12 uptake, BtuC"/>
    <property type="match status" value="1"/>
</dbReference>
<reference evidence="10 11" key="1">
    <citation type="submission" date="2018-11" db="EMBL/GenBank/DDBJ databases">
        <title>Genome sequencing and assembly of Anaerosphaera sp. nov., GS7-6-2.</title>
        <authorList>
            <person name="Rettenmaier R."/>
            <person name="Liebl W."/>
            <person name="Zverlov V."/>
        </authorList>
    </citation>
    <scope>NUCLEOTIDE SEQUENCE [LARGE SCALE GENOMIC DNA]</scope>
    <source>
        <strain evidence="10 11">GS7-6-2</strain>
    </source>
</reference>
<evidence type="ECO:0000313" key="10">
    <source>
        <dbReference type="EMBL" id="RVU54262.1"/>
    </source>
</evidence>
<keyword evidence="6 9" id="KW-1133">Transmembrane helix</keyword>
<evidence type="ECO:0000256" key="1">
    <source>
        <dbReference type="ARBA" id="ARBA00004651"/>
    </source>
</evidence>
<name>A0A437S5E5_9FIRM</name>
<keyword evidence="7 9" id="KW-0472">Membrane</keyword>
<dbReference type="InterPro" id="IPR001626">
    <property type="entry name" value="ABC_TroCD"/>
</dbReference>
<evidence type="ECO:0000256" key="7">
    <source>
        <dbReference type="ARBA" id="ARBA00023136"/>
    </source>
</evidence>
<comment type="similarity">
    <text evidence="2 8">Belongs to the ABC-3 integral membrane protein family.</text>
</comment>
<evidence type="ECO:0000256" key="9">
    <source>
        <dbReference type="SAM" id="Phobius"/>
    </source>
</evidence>
<dbReference type="PANTHER" id="PTHR30477:SF8">
    <property type="entry name" value="METAL TRANSPORT SYSTEM MEMBRANE PROTEIN CT_070-RELATED"/>
    <property type="match status" value="1"/>
</dbReference>
<feature type="transmembrane region" description="Helical" evidence="9">
    <location>
        <begin position="261"/>
        <end position="279"/>
    </location>
</feature>
<dbReference type="RefSeq" id="WP_127724940.1">
    <property type="nucleotide sequence ID" value="NZ_RLIH01000012.1"/>
</dbReference>
<keyword evidence="5 8" id="KW-0812">Transmembrane</keyword>
<evidence type="ECO:0000256" key="3">
    <source>
        <dbReference type="ARBA" id="ARBA00022448"/>
    </source>
</evidence>
<dbReference type="PANTHER" id="PTHR30477">
    <property type="entry name" value="ABC-TRANSPORTER METAL-BINDING PROTEIN"/>
    <property type="match status" value="1"/>
</dbReference>
<dbReference type="GO" id="GO:0043190">
    <property type="term" value="C:ATP-binding cassette (ABC) transporter complex"/>
    <property type="evidence" value="ECO:0007669"/>
    <property type="project" value="InterPro"/>
</dbReference>
<dbReference type="Proteomes" id="UP000288812">
    <property type="component" value="Unassembled WGS sequence"/>
</dbReference>